<sequence>MKYLLGYDIGSSSIKASLLDIATGRCVAAATSPETEMEMAVPQPGWAEQRPERW</sequence>
<comment type="caution">
    <text evidence="2">The sequence shown here is derived from an EMBL/GenBank/DDBJ whole genome shotgun (WGS) entry which is preliminary data.</text>
</comment>
<feature type="region of interest" description="Disordered" evidence="1">
    <location>
        <begin position="32"/>
        <end position="54"/>
    </location>
</feature>
<dbReference type="Gene3D" id="3.30.420.40">
    <property type="match status" value="1"/>
</dbReference>
<evidence type="ECO:0000256" key="1">
    <source>
        <dbReference type="SAM" id="MobiDB-lite"/>
    </source>
</evidence>
<dbReference type="InterPro" id="IPR043129">
    <property type="entry name" value="ATPase_NBD"/>
</dbReference>
<gene>
    <name evidence="2" type="ORF">Tci_929891</name>
</gene>
<protein>
    <recommendedName>
        <fullName evidence="3">Xylulose kinase</fullName>
    </recommendedName>
</protein>
<dbReference type="EMBL" id="BKCJ011846571">
    <property type="protein sequence ID" value="GFD57922.1"/>
    <property type="molecule type" value="Genomic_DNA"/>
</dbReference>
<dbReference type="AlphaFoldDB" id="A0A699XCV8"/>
<organism evidence="2">
    <name type="scientific">Tanacetum cinerariifolium</name>
    <name type="common">Dalmatian daisy</name>
    <name type="synonym">Chrysanthemum cinerariifolium</name>
    <dbReference type="NCBI Taxonomy" id="118510"/>
    <lineage>
        <taxon>Eukaryota</taxon>
        <taxon>Viridiplantae</taxon>
        <taxon>Streptophyta</taxon>
        <taxon>Embryophyta</taxon>
        <taxon>Tracheophyta</taxon>
        <taxon>Spermatophyta</taxon>
        <taxon>Magnoliopsida</taxon>
        <taxon>eudicotyledons</taxon>
        <taxon>Gunneridae</taxon>
        <taxon>Pentapetalae</taxon>
        <taxon>asterids</taxon>
        <taxon>campanulids</taxon>
        <taxon>Asterales</taxon>
        <taxon>Asteraceae</taxon>
        <taxon>Asteroideae</taxon>
        <taxon>Anthemideae</taxon>
        <taxon>Anthemidinae</taxon>
        <taxon>Tanacetum</taxon>
    </lineage>
</organism>
<evidence type="ECO:0000313" key="2">
    <source>
        <dbReference type="EMBL" id="GFD57922.1"/>
    </source>
</evidence>
<proteinExistence type="predicted"/>
<accession>A0A699XCV8</accession>
<reference evidence="2" key="1">
    <citation type="journal article" date="2019" name="Sci. Rep.">
        <title>Draft genome of Tanacetum cinerariifolium, the natural source of mosquito coil.</title>
        <authorList>
            <person name="Yamashiro T."/>
            <person name="Shiraishi A."/>
            <person name="Satake H."/>
            <person name="Nakayama K."/>
        </authorList>
    </citation>
    <scope>NUCLEOTIDE SEQUENCE</scope>
</reference>
<name>A0A699XCV8_TANCI</name>
<feature type="non-terminal residue" evidence="2">
    <location>
        <position position="54"/>
    </location>
</feature>
<dbReference type="SUPFAM" id="SSF53067">
    <property type="entry name" value="Actin-like ATPase domain"/>
    <property type="match status" value="1"/>
</dbReference>
<evidence type="ECO:0008006" key="3">
    <source>
        <dbReference type="Google" id="ProtNLM"/>
    </source>
</evidence>